<accession>A0A5A4UA72</accession>
<evidence type="ECO:0000256" key="1">
    <source>
        <dbReference type="SAM" id="Phobius"/>
    </source>
</evidence>
<evidence type="ECO:0000313" key="2">
    <source>
        <dbReference type="EMBL" id="BBN21274.1"/>
    </source>
</evidence>
<feature type="transmembrane region" description="Helical" evidence="1">
    <location>
        <begin position="104"/>
        <end position="125"/>
    </location>
</feature>
<feature type="transmembrane region" description="Helical" evidence="1">
    <location>
        <begin position="50"/>
        <end position="71"/>
    </location>
</feature>
<keyword evidence="1" id="KW-0812">Transmembrane</keyword>
<dbReference type="RefSeq" id="YP_009693748.1">
    <property type="nucleotide sequence ID" value="NC_044740.1"/>
</dbReference>
<proteinExistence type="predicted"/>
<reference evidence="2" key="1">
    <citation type="submission" date="2019-08" db="EMBL/GenBank/DDBJ databases">
        <title>The complete mitochondrial genome sequence of the medicinal mushroom, Inonotus obliquus.</title>
        <authorList>
            <person name="Agnestisia R."/>
            <person name="Ono A."/>
            <person name="Nakamura L."/>
            <person name="Chino R."/>
            <person name="Aiso H."/>
            <person name="Nezu I."/>
            <person name="Ishiguri H."/>
            <person name="Yokota S."/>
            <person name="Suzuki T."/>
        </authorList>
    </citation>
    <scope>NUCLEOTIDE SEQUENCE</scope>
    <source>
        <strain evidence="2">NBRC113408</strain>
    </source>
</reference>
<sequence>MFSVLPPVTLKKCHNENMGPVAKATTQQPAKVIKAIALGSLIPRFNEGNALSAVVLDVILLNPLTVTWLLFTKLSWFVKLTKILGVNKSNIHKVSTETLSNIKIVRIIFFNFIFNFIILNSFLTLKQKSLKLISLKQILSK</sequence>
<name>A0A5A4UA72_9AGAM</name>
<dbReference type="AlphaFoldDB" id="A0A5A4UA72"/>
<keyword evidence="1" id="KW-0472">Membrane</keyword>
<dbReference type="GeneID" id="41799596"/>
<geneLocation type="mitochondrion" evidence="2"/>
<protein>
    <submittedName>
        <fullName evidence="2">Uncharacterized protein</fullName>
    </submittedName>
</protein>
<organism evidence="2">
    <name type="scientific">Inonotus obliquus</name>
    <dbReference type="NCBI Taxonomy" id="167356"/>
    <lineage>
        <taxon>Eukaryota</taxon>
        <taxon>Fungi</taxon>
        <taxon>Dikarya</taxon>
        <taxon>Basidiomycota</taxon>
        <taxon>Agaricomycotina</taxon>
        <taxon>Agaricomycetes</taxon>
        <taxon>Hymenochaetales</taxon>
        <taxon>Hymenochaetaceae</taxon>
        <taxon>Inonotus</taxon>
    </lineage>
</organism>
<dbReference type="EMBL" id="LC497415">
    <property type="protein sequence ID" value="BBN21274.1"/>
    <property type="molecule type" value="Genomic_DNA"/>
</dbReference>
<keyword evidence="1" id="KW-1133">Transmembrane helix</keyword>
<gene>
    <name evidence="2" type="primary">orf141</name>
</gene>
<keyword evidence="2" id="KW-0496">Mitochondrion</keyword>